<gene>
    <name evidence="6" type="ORF">DM48_4578</name>
</gene>
<dbReference type="GO" id="GO:0000150">
    <property type="term" value="F:DNA strand exchange activity"/>
    <property type="evidence" value="ECO:0007669"/>
    <property type="project" value="InterPro"/>
</dbReference>
<evidence type="ECO:0000259" key="5">
    <source>
        <dbReference type="PROSITE" id="PS51737"/>
    </source>
</evidence>
<keyword evidence="3" id="KW-0175">Coiled coil</keyword>
<dbReference type="InterPro" id="IPR025827">
    <property type="entry name" value="Zn_ribbon_recom_dom"/>
</dbReference>
<dbReference type="InterPro" id="IPR038109">
    <property type="entry name" value="DNA_bind_recomb_sf"/>
</dbReference>
<feature type="domain" description="Recombinase" evidence="5">
    <location>
        <begin position="176"/>
        <end position="296"/>
    </location>
</feature>
<dbReference type="KEGG" id="bgo:BM43_1067"/>
<proteinExistence type="predicted"/>
<dbReference type="Pfam" id="PF13408">
    <property type="entry name" value="Zn_ribbon_recom"/>
    <property type="match status" value="1"/>
</dbReference>
<dbReference type="Gene3D" id="3.90.1750.20">
    <property type="entry name" value="Putative Large Serine Recombinase, Chain B, Domain 2"/>
    <property type="match status" value="1"/>
</dbReference>
<dbReference type="InterPro" id="IPR036162">
    <property type="entry name" value="Resolvase-like_N_sf"/>
</dbReference>
<dbReference type="PANTHER" id="PTHR30461">
    <property type="entry name" value="DNA-INVERTASE FROM LAMBDOID PROPHAGE"/>
    <property type="match status" value="1"/>
</dbReference>
<dbReference type="EMBL" id="JPGG01000015">
    <property type="protein sequence ID" value="KGC17767.1"/>
    <property type="molecule type" value="Genomic_DNA"/>
</dbReference>
<dbReference type="Proteomes" id="UP000029590">
    <property type="component" value="Unassembled WGS sequence"/>
</dbReference>
<keyword evidence="2" id="KW-0233">DNA recombination</keyword>
<accession>A0AAW3FBE2</accession>
<dbReference type="RefSeq" id="WP_042285097.1">
    <property type="nucleotide sequence ID" value="NZ_CADEVY010000003.1"/>
</dbReference>
<evidence type="ECO:0000256" key="2">
    <source>
        <dbReference type="ARBA" id="ARBA00023172"/>
    </source>
</evidence>
<name>A0AAW3FBE2_BURGA</name>
<dbReference type="PROSITE" id="PS51737">
    <property type="entry name" value="RECOMBINASE_DNA_BIND"/>
    <property type="match status" value="1"/>
</dbReference>
<comment type="caution">
    <text evidence="6">The sequence shown here is derived from an EMBL/GenBank/DDBJ whole genome shotgun (WGS) entry which is preliminary data.</text>
</comment>
<dbReference type="PANTHER" id="PTHR30461:SF2">
    <property type="entry name" value="SERINE RECOMBINASE PINE-RELATED"/>
    <property type="match status" value="1"/>
</dbReference>
<feature type="domain" description="Resolvase/invertase-type recombinase catalytic" evidence="4">
    <location>
        <begin position="5"/>
        <end position="166"/>
    </location>
</feature>
<dbReference type="PROSITE" id="PS51736">
    <property type="entry name" value="RECOMBINASES_3"/>
    <property type="match status" value="1"/>
</dbReference>
<evidence type="ECO:0000259" key="4">
    <source>
        <dbReference type="PROSITE" id="PS51736"/>
    </source>
</evidence>
<dbReference type="Pfam" id="PF00239">
    <property type="entry name" value="Resolvase"/>
    <property type="match status" value="1"/>
</dbReference>
<evidence type="ECO:0000313" key="6">
    <source>
        <dbReference type="EMBL" id="KGC17767.1"/>
    </source>
</evidence>
<evidence type="ECO:0000256" key="1">
    <source>
        <dbReference type="ARBA" id="ARBA00023125"/>
    </source>
</evidence>
<keyword evidence="1" id="KW-0238">DNA-binding</keyword>
<dbReference type="CDD" id="cd00338">
    <property type="entry name" value="Ser_Recombinase"/>
    <property type="match status" value="1"/>
</dbReference>
<dbReference type="InterPro" id="IPR050639">
    <property type="entry name" value="SSR_resolvase"/>
</dbReference>
<dbReference type="Gene3D" id="3.40.50.1390">
    <property type="entry name" value="Resolvase, N-terminal catalytic domain"/>
    <property type="match status" value="1"/>
</dbReference>
<sequence length="509" mass="55721">MSKPRAYSYLRFSTPEQLKGDSYRRQTTMALEYATRKGLALDQDLTFEDLGVSAFRGTNAEAGRLAEFLEAVRAGLVPRGSYLLVEALDRLSRLSPRKAVRVLEDIVEEGITVVTLNDGREYTSANLDDDPTSLLIAIVLFMRANEESATKSRRLSAAWEGKRQRVEDRPLTAITPAWVSLNEASGKLELVPERAAIVQRIFDMYAAGIGYALIAETFNREGIPCFGRARHWHRTYIRKILVNDAVIGIFTPHRIVHEGGKKIRLPLEKVPGYFPLVISEDLFTKAQSQLNGNAGPAPKHRGAVISNLIAGLARCPICGSTMTRVMKGAGPKSGKPKLVCTKAKAGAGCQYHTVPLDSVETAVISNASYVTGTVPSGRDGLDSDLDAAEVRIEATQDEIENLLRALAVTPSTAIAERIKDLEVSLEALRTERDGLADQLMAANGPLLAKRVEELRQALEAAPLDRAKANAALRVLLSSVTVDYDSGKLLFQWKHGGETEVIYSMPREVR</sequence>
<dbReference type="InterPro" id="IPR011109">
    <property type="entry name" value="DNA_bind_recombinase_dom"/>
</dbReference>
<evidence type="ECO:0000313" key="7">
    <source>
        <dbReference type="Proteomes" id="UP000029590"/>
    </source>
</evidence>
<protein>
    <submittedName>
        <fullName evidence="6">Recombinase family protein</fullName>
    </submittedName>
</protein>
<dbReference type="AlphaFoldDB" id="A0AAW3FBE2"/>
<dbReference type="GO" id="GO:0003677">
    <property type="term" value="F:DNA binding"/>
    <property type="evidence" value="ECO:0007669"/>
    <property type="project" value="UniProtKB-KW"/>
</dbReference>
<evidence type="ECO:0000256" key="3">
    <source>
        <dbReference type="SAM" id="Coils"/>
    </source>
</evidence>
<dbReference type="SUPFAM" id="SSF53041">
    <property type="entry name" value="Resolvase-like"/>
    <property type="match status" value="1"/>
</dbReference>
<feature type="coiled-coil region" evidence="3">
    <location>
        <begin position="378"/>
        <end position="438"/>
    </location>
</feature>
<dbReference type="SMART" id="SM00857">
    <property type="entry name" value="Resolvase"/>
    <property type="match status" value="1"/>
</dbReference>
<reference evidence="6 7" key="1">
    <citation type="submission" date="2014-04" db="EMBL/GenBank/DDBJ databases">
        <authorList>
            <person name="Bishop-Lilly K.A."/>
            <person name="Broomall S.M."/>
            <person name="Chain P.S."/>
            <person name="Chertkov O."/>
            <person name="Coyne S.R."/>
            <person name="Daligault H.E."/>
            <person name="Davenport K.W."/>
            <person name="Erkkila T."/>
            <person name="Frey K.G."/>
            <person name="Gibbons H.S."/>
            <person name="Gu W."/>
            <person name="Jaissle J."/>
            <person name="Johnson S.L."/>
            <person name="Koroleva G.I."/>
            <person name="Ladner J.T."/>
            <person name="Lo C.-C."/>
            <person name="Minogue T.D."/>
            <person name="Munk C."/>
            <person name="Palacios G.F."/>
            <person name="Redden C.L."/>
            <person name="Rosenzweig C.N."/>
            <person name="Scholz M.B."/>
            <person name="Teshima H."/>
            <person name="Xu Y."/>
        </authorList>
    </citation>
    <scope>NUCLEOTIDE SEQUENCE [LARGE SCALE GENOMIC DNA]</scope>
    <source>
        <strain evidence="7">gladioli</strain>
    </source>
</reference>
<dbReference type="InterPro" id="IPR006119">
    <property type="entry name" value="Resolv_N"/>
</dbReference>
<organism evidence="6 7">
    <name type="scientific">Burkholderia gladioli</name>
    <name type="common">Pseudomonas marginata</name>
    <name type="synonym">Phytomonas marginata</name>
    <dbReference type="NCBI Taxonomy" id="28095"/>
    <lineage>
        <taxon>Bacteria</taxon>
        <taxon>Pseudomonadati</taxon>
        <taxon>Pseudomonadota</taxon>
        <taxon>Betaproteobacteria</taxon>
        <taxon>Burkholderiales</taxon>
        <taxon>Burkholderiaceae</taxon>
        <taxon>Burkholderia</taxon>
    </lineage>
</organism>
<dbReference type="Pfam" id="PF07508">
    <property type="entry name" value="Recombinase"/>
    <property type="match status" value="1"/>
</dbReference>